<gene>
    <name evidence="1" type="ORF">MERR_LOCUS6954</name>
</gene>
<comment type="caution">
    <text evidence="1">The sequence shown here is derived from an EMBL/GenBank/DDBJ whole genome shotgun (WGS) entry which is preliminary data.</text>
</comment>
<organism evidence="1 2">
    <name type="scientific">Microthlaspi erraticum</name>
    <dbReference type="NCBI Taxonomy" id="1685480"/>
    <lineage>
        <taxon>Eukaryota</taxon>
        <taxon>Viridiplantae</taxon>
        <taxon>Streptophyta</taxon>
        <taxon>Embryophyta</taxon>
        <taxon>Tracheophyta</taxon>
        <taxon>Spermatophyta</taxon>
        <taxon>Magnoliopsida</taxon>
        <taxon>eudicotyledons</taxon>
        <taxon>Gunneridae</taxon>
        <taxon>Pentapetalae</taxon>
        <taxon>rosids</taxon>
        <taxon>malvids</taxon>
        <taxon>Brassicales</taxon>
        <taxon>Brassicaceae</taxon>
        <taxon>Coluteocarpeae</taxon>
        <taxon>Microthlaspi</taxon>
    </lineage>
</organism>
<name>A0A6D2HTZ4_9BRAS</name>
<sequence length="143" mass="17051">MDVTVSVSIYIFEDESSFVERKESHEIYREIYGDPIYDVYEDDEIYREICGDLIYDTYEDDVLNVDHVDFVFKEDVFRNDRANCVQKRRYSRSQEKQIYEDFGSCKIGADPVCEDFVQDPVRAKSVWKNRLRFEDESFLAGET</sequence>
<reference evidence="1" key="1">
    <citation type="submission" date="2020-01" db="EMBL/GenBank/DDBJ databases">
        <authorList>
            <person name="Mishra B."/>
        </authorList>
    </citation>
    <scope>NUCLEOTIDE SEQUENCE [LARGE SCALE GENOMIC DNA]</scope>
</reference>
<dbReference type="AlphaFoldDB" id="A0A6D2HTZ4"/>
<dbReference type="OrthoDB" id="10453509at2759"/>
<dbReference type="Proteomes" id="UP000467841">
    <property type="component" value="Unassembled WGS sequence"/>
</dbReference>
<evidence type="ECO:0000313" key="1">
    <source>
        <dbReference type="EMBL" id="CAA7019719.1"/>
    </source>
</evidence>
<accession>A0A6D2HTZ4</accession>
<evidence type="ECO:0000313" key="2">
    <source>
        <dbReference type="Proteomes" id="UP000467841"/>
    </source>
</evidence>
<keyword evidence="2" id="KW-1185">Reference proteome</keyword>
<dbReference type="EMBL" id="CACVBM020000477">
    <property type="protein sequence ID" value="CAA7019719.1"/>
    <property type="molecule type" value="Genomic_DNA"/>
</dbReference>
<proteinExistence type="predicted"/>
<protein>
    <submittedName>
        <fullName evidence="1">Uncharacterized protein</fullName>
    </submittedName>
</protein>